<sequence length="52" mass="5846">GGHGDAHADRPHGRVCDPGGRRHEEVHHGQARPQAPRAQEERRQPRQASQRL</sequence>
<feature type="compositionally biased region" description="Basic and acidic residues" evidence="1">
    <location>
        <begin position="1"/>
        <end position="28"/>
    </location>
</feature>
<reference evidence="2" key="1">
    <citation type="submission" date="2020-02" db="EMBL/GenBank/DDBJ databases">
        <authorList>
            <person name="Meier V. D."/>
        </authorList>
    </citation>
    <scope>NUCLEOTIDE SEQUENCE</scope>
    <source>
        <strain evidence="2">AVDCRST_MAG16</strain>
    </source>
</reference>
<gene>
    <name evidence="2" type="ORF">AVDCRST_MAG16-1353</name>
</gene>
<accession>A0A6J4LEF7</accession>
<evidence type="ECO:0000313" key="2">
    <source>
        <dbReference type="EMBL" id="CAA9331011.1"/>
    </source>
</evidence>
<feature type="region of interest" description="Disordered" evidence="1">
    <location>
        <begin position="1"/>
        <end position="52"/>
    </location>
</feature>
<dbReference type="EMBL" id="CADCUE010000113">
    <property type="protein sequence ID" value="CAA9331011.1"/>
    <property type="molecule type" value="Genomic_DNA"/>
</dbReference>
<feature type="non-terminal residue" evidence="2">
    <location>
        <position position="52"/>
    </location>
</feature>
<proteinExistence type="predicted"/>
<dbReference type="AlphaFoldDB" id="A0A6J4LEF7"/>
<protein>
    <submittedName>
        <fullName evidence="2">Uncharacterized protein</fullName>
    </submittedName>
</protein>
<evidence type="ECO:0000256" key="1">
    <source>
        <dbReference type="SAM" id="MobiDB-lite"/>
    </source>
</evidence>
<name>A0A6J4LEF7_9ACTN</name>
<organism evidence="2">
    <name type="scientific">uncultured Frankineae bacterium</name>
    <dbReference type="NCBI Taxonomy" id="437475"/>
    <lineage>
        <taxon>Bacteria</taxon>
        <taxon>Bacillati</taxon>
        <taxon>Actinomycetota</taxon>
        <taxon>Actinomycetes</taxon>
        <taxon>Frankiales</taxon>
        <taxon>environmental samples</taxon>
    </lineage>
</organism>
<feature type="non-terminal residue" evidence="2">
    <location>
        <position position="1"/>
    </location>
</feature>